<proteinExistence type="inferred from homology"/>
<comment type="caution">
    <text evidence="7">The sequence shown here is derived from an EMBL/GenBank/DDBJ whole genome shotgun (WGS) entry which is preliminary data.</text>
</comment>
<protein>
    <recommendedName>
        <fullName evidence="5 6">Dephospho-CoA kinase</fullName>
        <ecNumber evidence="5 6">2.7.1.24</ecNumber>
    </recommendedName>
    <alternativeName>
        <fullName evidence="5">Dephosphocoenzyme A kinase</fullName>
    </alternativeName>
</protein>
<gene>
    <name evidence="5" type="primary">coaE</name>
    <name evidence="7" type="ORF">BKP35_12850</name>
</gene>
<evidence type="ECO:0000256" key="4">
    <source>
        <dbReference type="ARBA" id="ARBA00022993"/>
    </source>
</evidence>
<evidence type="ECO:0000256" key="2">
    <source>
        <dbReference type="ARBA" id="ARBA00022741"/>
    </source>
</evidence>
<dbReference type="GO" id="GO:0005524">
    <property type="term" value="F:ATP binding"/>
    <property type="evidence" value="ECO:0007669"/>
    <property type="project" value="UniProtKB-UniRule"/>
</dbReference>
<dbReference type="RefSeq" id="WP_071313756.1">
    <property type="nucleotide sequence ID" value="NZ_MLQQ01000035.1"/>
</dbReference>
<comment type="function">
    <text evidence="5">Catalyzes the phosphorylation of the 3'-hydroxyl group of dephosphocoenzyme A to form coenzyme A.</text>
</comment>
<dbReference type="EMBL" id="MLQQ01000035">
    <property type="protein sequence ID" value="OIJ10967.1"/>
    <property type="molecule type" value="Genomic_DNA"/>
</dbReference>
<dbReference type="PANTHER" id="PTHR10695:SF46">
    <property type="entry name" value="BIFUNCTIONAL COENZYME A SYNTHASE-RELATED"/>
    <property type="match status" value="1"/>
</dbReference>
<dbReference type="EC" id="2.7.1.24" evidence="5 6"/>
<dbReference type="CDD" id="cd02022">
    <property type="entry name" value="DPCK"/>
    <property type="match status" value="1"/>
</dbReference>
<dbReference type="SUPFAM" id="SSF52540">
    <property type="entry name" value="P-loop containing nucleoside triphosphate hydrolases"/>
    <property type="match status" value="1"/>
</dbReference>
<dbReference type="AlphaFoldDB" id="A0A1S2LGY8"/>
<dbReference type="HAMAP" id="MF_00376">
    <property type="entry name" value="Dephospho_CoA_kinase"/>
    <property type="match status" value="1"/>
</dbReference>
<evidence type="ECO:0000313" key="8">
    <source>
        <dbReference type="Proteomes" id="UP000180098"/>
    </source>
</evidence>
<dbReference type="UniPathway" id="UPA00241">
    <property type="reaction ID" value="UER00356"/>
</dbReference>
<dbReference type="GO" id="GO:0005737">
    <property type="term" value="C:cytoplasm"/>
    <property type="evidence" value="ECO:0007669"/>
    <property type="project" value="UniProtKB-SubCell"/>
</dbReference>
<keyword evidence="5 7" id="KW-0418">Kinase</keyword>
<comment type="catalytic activity">
    <reaction evidence="5">
        <text>3'-dephospho-CoA + ATP = ADP + CoA + H(+)</text>
        <dbReference type="Rhea" id="RHEA:18245"/>
        <dbReference type="ChEBI" id="CHEBI:15378"/>
        <dbReference type="ChEBI" id="CHEBI:30616"/>
        <dbReference type="ChEBI" id="CHEBI:57287"/>
        <dbReference type="ChEBI" id="CHEBI:57328"/>
        <dbReference type="ChEBI" id="CHEBI:456216"/>
        <dbReference type="EC" id="2.7.1.24"/>
    </reaction>
</comment>
<dbReference type="Pfam" id="PF01121">
    <property type="entry name" value="CoaE"/>
    <property type="match status" value="1"/>
</dbReference>
<dbReference type="GO" id="GO:0015937">
    <property type="term" value="P:coenzyme A biosynthetic process"/>
    <property type="evidence" value="ECO:0007669"/>
    <property type="project" value="UniProtKB-UniRule"/>
</dbReference>
<dbReference type="PROSITE" id="PS51219">
    <property type="entry name" value="DPCK"/>
    <property type="match status" value="1"/>
</dbReference>
<dbReference type="GO" id="GO:0004140">
    <property type="term" value="F:dephospho-CoA kinase activity"/>
    <property type="evidence" value="ECO:0007669"/>
    <property type="project" value="UniProtKB-UniRule"/>
</dbReference>
<keyword evidence="5" id="KW-0963">Cytoplasm</keyword>
<evidence type="ECO:0000256" key="6">
    <source>
        <dbReference type="NCBIfam" id="TIGR00152"/>
    </source>
</evidence>
<comment type="pathway">
    <text evidence="5">Cofactor biosynthesis; coenzyme A biosynthesis; CoA from (R)-pantothenate: step 5/5.</text>
</comment>
<feature type="binding site" evidence="5">
    <location>
        <begin position="11"/>
        <end position="16"/>
    </location>
    <ligand>
        <name>ATP</name>
        <dbReference type="ChEBI" id="CHEBI:30616"/>
    </ligand>
</feature>
<keyword evidence="5" id="KW-0808">Transferase</keyword>
<reference evidence="7 8" key="1">
    <citation type="submission" date="2016-10" db="EMBL/GenBank/DDBJ databases">
        <title>Draft genome sequences of four alkaliphilic bacteria belonging to the Anaerobacillus genus.</title>
        <authorList>
            <person name="Bassil N.M."/>
            <person name="Lloyd J.R."/>
        </authorList>
    </citation>
    <scope>NUCLEOTIDE SEQUENCE [LARGE SCALE GENOMIC DNA]</scope>
    <source>
        <strain evidence="7 8">DSM 15340</strain>
    </source>
</reference>
<organism evidence="7 8">
    <name type="scientific">Anaerobacillus arseniciselenatis</name>
    <dbReference type="NCBI Taxonomy" id="85682"/>
    <lineage>
        <taxon>Bacteria</taxon>
        <taxon>Bacillati</taxon>
        <taxon>Bacillota</taxon>
        <taxon>Bacilli</taxon>
        <taxon>Bacillales</taxon>
        <taxon>Bacillaceae</taxon>
        <taxon>Anaerobacillus</taxon>
    </lineage>
</organism>
<dbReference type="Gene3D" id="3.40.50.300">
    <property type="entry name" value="P-loop containing nucleotide triphosphate hydrolases"/>
    <property type="match status" value="1"/>
</dbReference>
<name>A0A1S2LGY8_9BACI</name>
<dbReference type="NCBIfam" id="TIGR00152">
    <property type="entry name" value="dephospho-CoA kinase"/>
    <property type="match status" value="1"/>
</dbReference>
<keyword evidence="4 5" id="KW-0173">Coenzyme A biosynthesis</keyword>
<evidence type="ECO:0000313" key="7">
    <source>
        <dbReference type="EMBL" id="OIJ10967.1"/>
    </source>
</evidence>
<dbReference type="PANTHER" id="PTHR10695">
    <property type="entry name" value="DEPHOSPHO-COA KINASE-RELATED"/>
    <property type="match status" value="1"/>
</dbReference>
<accession>A0A1S2LGY8</accession>
<evidence type="ECO:0000256" key="5">
    <source>
        <dbReference type="HAMAP-Rule" id="MF_00376"/>
    </source>
</evidence>
<comment type="subcellular location">
    <subcellularLocation>
        <location evidence="5">Cytoplasm</location>
    </subcellularLocation>
</comment>
<comment type="similarity">
    <text evidence="1 5">Belongs to the CoaE family.</text>
</comment>
<keyword evidence="2 5" id="KW-0547">Nucleotide-binding</keyword>
<dbReference type="InterPro" id="IPR001977">
    <property type="entry name" value="Depp_CoAkinase"/>
</dbReference>
<dbReference type="InterPro" id="IPR027417">
    <property type="entry name" value="P-loop_NTPase"/>
</dbReference>
<evidence type="ECO:0000256" key="1">
    <source>
        <dbReference type="ARBA" id="ARBA00009018"/>
    </source>
</evidence>
<keyword evidence="3 5" id="KW-0067">ATP-binding</keyword>
<sequence length="198" mass="22464">MMIIGLTGGIASGKSTVSNMIKEVGIPVVDADIIAREVVQKGEEAYEKIVDHFGTEILSDDESIDRPKLGAIVFNNEEKRLSLNGIVHPAIRKKMLTEIKQYKQVGNKIVVLDIPLLFESKLTYMVDKIILVYVDQEIQKERLIKRDQFSDEEAKARIASQMPLVEKIELADEVIHNHGLKEETKQQLLKILNKWNCL</sequence>
<dbReference type="Proteomes" id="UP000180098">
    <property type="component" value="Unassembled WGS sequence"/>
</dbReference>
<evidence type="ECO:0000256" key="3">
    <source>
        <dbReference type="ARBA" id="ARBA00022840"/>
    </source>
</evidence>
<keyword evidence="8" id="KW-1185">Reference proteome</keyword>
<dbReference type="FunFam" id="3.40.50.300:FF:000485">
    <property type="entry name" value="Dephospho-CoA kinase CAB5"/>
    <property type="match status" value="1"/>
</dbReference>